<dbReference type="InterPro" id="IPR006598">
    <property type="entry name" value="CAP10"/>
</dbReference>
<evidence type="ECO:0000313" key="5">
    <source>
        <dbReference type="Proteomes" id="UP001179952"/>
    </source>
</evidence>
<dbReference type="PANTHER" id="PTHR12203:SF35">
    <property type="entry name" value="PROTEIN O-GLUCOSYLTRANSFERASE 1"/>
    <property type="match status" value="1"/>
</dbReference>
<proteinExistence type="inferred from homology"/>
<organism evidence="4 5">
    <name type="scientific">Acorus gramineus</name>
    <name type="common">Dwarf sweet flag</name>
    <dbReference type="NCBI Taxonomy" id="55184"/>
    <lineage>
        <taxon>Eukaryota</taxon>
        <taxon>Viridiplantae</taxon>
        <taxon>Streptophyta</taxon>
        <taxon>Embryophyta</taxon>
        <taxon>Tracheophyta</taxon>
        <taxon>Spermatophyta</taxon>
        <taxon>Magnoliopsida</taxon>
        <taxon>Liliopsida</taxon>
        <taxon>Acoraceae</taxon>
        <taxon>Acorus</taxon>
    </lineage>
</organism>
<reference evidence="4" key="2">
    <citation type="submission" date="2023-06" db="EMBL/GenBank/DDBJ databases">
        <authorList>
            <person name="Ma L."/>
            <person name="Liu K.-W."/>
            <person name="Li Z."/>
            <person name="Hsiao Y.-Y."/>
            <person name="Qi Y."/>
            <person name="Fu T."/>
            <person name="Tang G."/>
            <person name="Zhang D."/>
            <person name="Sun W.-H."/>
            <person name="Liu D.-K."/>
            <person name="Li Y."/>
            <person name="Chen G.-Z."/>
            <person name="Liu X.-D."/>
            <person name="Liao X.-Y."/>
            <person name="Jiang Y.-T."/>
            <person name="Yu X."/>
            <person name="Hao Y."/>
            <person name="Huang J."/>
            <person name="Zhao X.-W."/>
            <person name="Ke S."/>
            <person name="Chen Y.-Y."/>
            <person name="Wu W.-L."/>
            <person name="Hsu J.-L."/>
            <person name="Lin Y.-F."/>
            <person name="Huang M.-D."/>
            <person name="Li C.-Y."/>
            <person name="Huang L."/>
            <person name="Wang Z.-W."/>
            <person name="Zhao X."/>
            <person name="Zhong W.-Y."/>
            <person name="Peng D.-H."/>
            <person name="Ahmad S."/>
            <person name="Lan S."/>
            <person name="Zhang J.-S."/>
            <person name="Tsai W.-C."/>
            <person name="Van De Peer Y."/>
            <person name="Liu Z.-J."/>
        </authorList>
    </citation>
    <scope>NUCLEOTIDE SEQUENCE</scope>
    <source>
        <strain evidence="4">SCP</strain>
        <tissue evidence="4">Leaves</tissue>
    </source>
</reference>
<name>A0AAV9AIP0_ACOGR</name>
<dbReference type="SMART" id="SM00672">
    <property type="entry name" value="CAP10"/>
    <property type="match status" value="1"/>
</dbReference>
<evidence type="ECO:0000313" key="4">
    <source>
        <dbReference type="EMBL" id="KAK1264057.1"/>
    </source>
</evidence>
<dbReference type="PANTHER" id="PTHR12203">
    <property type="entry name" value="KDEL LYS-ASP-GLU-LEU CONTAINING - RELATED"/>
    <property type="match status" value="1"/>
</dbReference>
<evidence type="ECO:0000259" key="3">
    <source>
        <dbReference type="SMART" id="SM00672"/>
    </source>
</evidence>
<keyword evidence="2" id="KW-0808">Transferase</keyword>
<comment type="similarity">
    <text evidence="1">Belongs to the glycosyltransferase 90 family.</text>
</comment>
<dbReference type="Proteomes" id="UP001179952">
    <property type="component" value="Unassembled WGS sequence"/>
</dbReference>
<evidence type="ECO:0000256" key="2">
    <source>
        <dbReference type="ARBA" id="ARBA00022679"/>
    </source>
</evidence>
<keyword evidence="5" id="KW-1185">Reference proteome</keyword>
<gene>
    <name evidence="4" type="ORF">QJS04_geneDACA013625</name>
</gene>
<dbReference type="InterPro" id="IPR051091">
    <property type="entry name" value="O-Glucosyltr/Glycosyltrsf_90"/>
</dbReference>
<feature type="domain" description="Glycosyl transferase CAP10" evidence="3">
    <location>
        <begin position="183"/>
        <end position="441"/>
    </location>
</feature>
<protein>
    <recommendedName>
        <fullName evidence="3">Glycosyl transferase CAP10 domain-containing protein</fullName>
    </recommendedName>
</protein>
<accession>A0AAV9AIP0</accession>
<reference evidence="4" key="1">
    <citation type="journal article" date="2023" name="Nat. Commun.">
        <title>Diploid and tetraploid genomes of Acorus and the evolution of monocots.</title>
        <authorList>
            <person name="Ma L."/>
            <person name="Liu K.W."/>
            <person name="Li Z."/>
            <person name="Hsiao Y.Y."/>
            <person name="Qi Y."/>
            <person name="Fu T."/>
            <person name="Tang G.D."/>
            <person name="Zhang D."/>
            <person name="Sun W.H."/>
            <person name="Liu D.K."/>
            <person name="Li Y."/>
            <person name="Chen G.Z."/>
            <person name="Liu X.D."/>
            <person name="Liao X.Y."/>
            <person name="Jiang Y.T."/>
            <person name="Yu X."/>
            <person name="Hao Y."/>
            <person name="Huang J."/>
            <person name="Zhao X.W."/>
            <person name="Ke S."/>
            <person name="Chen Y.Y."/>
            <person name="Wu W.L."/>
            <person name="Hsu J.L."/>
            <person name="Lin Y.F."/>
            <person name="Huang M.D."/>
            <person name="Li C.Y."/>
            <person name="Huang L."/>
            <person name="Wang Z.W."/>
            <person name="Zhao X."/>
            <person name="Zhong W.Y."/>
            <person name="Peng D.H."/>
            <person name="Ahmad S."/>
            <person name="Lan S."/>
            <person name="Zhang J.S."/>
            <person name="Tsai W.C."/>
            <person name="Van de Peer Y."/>
            <person name="Liu Z.J."/>
        </authorList>
    </citation>
    <scope>NUCLEOTIDE SEQUENCE</scope>
    <source>
        <strain evidence="4">SCP</strain>
    </source>
</reference>
<comment type="caution">
    <text evidence="4">The sequence shown here is derived from an EMBL/GenBank/DDBJ whole genome shotgun (WGS) entry which is preliminary data.</text>
</comment>
<dbReference type="GO" id="GO:0016740">
    <property type="term" value="F:transferase activity"/>
    <property type="evidence" value="ECO:0007669"/>
    <property type="project" value="UniProtKB-KW"/>
</dbReference>
<dbReference type="Pfam" id="PF05686">
    <property type="entry name" value="Glyco_transf_90"/>
    <property type="match status" value="1"/>
</dbReference>
<sequence length="516" mass="59575">MISTDVDPNPLDDLHQGRLSLSTDLRGGDASLQIGHRRILYGRAEEVASKTKTVVGHNLEATPWHPFPLSTTSSGSKYDIFRCSYLTCPFSPAKQQLQPEEKKKKKKKKECPAWFGWIHEDLTPWRGSGITRSKLEEARSLAAFRIIISGGRLYTEMYYACVQSRAMFTVWGFLQLLRRYPGSIPDVDLMFDCMDRPLIHKANYTTTSSPPPPLFRYCTTKHHFDIPLPDWSFWGWPEVNIDPWDEEFRSIKLGSQSLTWSMRHDTAYWKGNPDVGSPIRTELMHCNDSIARKAQIIRQVIHVWTIDFYSQDWVEESTSGFQQSKLSNQCDHRYKIYAEGFAWSVSLKYVLSCGSLALMINPQYEDFFSRGLLPRKHYWHTRSDNLCESIKFAVDWGNEHLIEAEGIGKEGQAFMQDLDMGRVYEYMYHLIVEYSKLQDFKPVPPPSAHETCERSILCFADKQQSGFLENSYALSSSSLPCTLGQPDRNFINSWLQEKQKRVDSLQELEMSRFLSG</sequence>
<evidence type="ECO:0000256" key="1">
    <source>
        <dbReference type="ARBA" id="ARBA00010118"/>
    </source>
</evidence>
<dbReference type="EMBL" id="JAUJYN010000009">
    <property type="protein sequence ID" value="KAK1264057.1"/>
    <property type="molecule type" value="Genomic_DNA"/>
</dbReference>
<dbReference type="AlphaFoldDB" id="A0AAV9AIP0"/>